<dbReference type="EMBL" id="VDUZ01000002">
    <property type="protein sequence ID" value="TXL81974.1"/>
    <property type="molecule type" value="Genomic_DNA"/>
</dbReference>
<dbReference type="Proteomes" id="UP000321638">
    <property type="component" value="Unassembled WGS sequence"/>
</dbReference>
<feature type="domain" description="HD/PDEase" evidence="1">
    <location>
        <begin position="27"/>
        <end position="135"/>
    </location>
</feature>
<dbReference type="GO" id="GO:0008893">
    <property type="term" value="F:guanosine-3',5'-bis(diphosphate) 3'-diphosphatase activity"/>
    <property type="evidence" value="ECO:0007669"/>
    <property type="project" value="TreeGrafter"/>
</dbReference>
<organism evidence="2 3">
    <name type="scientific">Vineibacter terrae</name>
    <dbReference type="NCBI Taxonomy" id="2586908"/>
    <lineage>
        <taxon>Bacteria</taxon>
        <taxon>Pseudomonadati</taxon>
        <taxon>Pseudomonadota</taxon>
        <taxon>Alphaproteobacteria</taxon>
        <taxon>Hyphomicrobiales</taxon>
        <taxon>Vineibacter</taxon>
    </lineage>
</organism>
<dbReference type="AlphaFoldDB" id="A0A5C8PV49"/>
<keyword evidence="3" id="KW-1185">Reference proteome</keyword>
<accession>A0A5C8PV49</accession>
<evidence type="ECO:0000259" key="1">
    <source>
        <dbReference type="SMART" id="SM00471"/>
    </source>
</evidence>
<protein>
    <submittedName>
        <fullName evidence="2">Bifunctional (P)ppGpp synthetase/guanosine-3',5'-bis(Diphosphate) 3'-pyrophosphohydrolase</fullName>
    </submittedName>
</protein>
<gene>
    <name evidence="2" type="ORF">FHP25_02590</name>
</gene>
<keyword evidence="2" id="KW-0378">Hydrolase</keyword>
<dbReference type="SMART" id="SM00471">
    <property type="entry name" value="HDc"/>
    <property type="match status" value="1"/>
</dbReference>
<proteinExistence type="predicted"/>
<reference evidence="2 3" key="1">
    <citation type="submission" date="2019-06" db="EMBL/GenBank/DDBJ databases">
        <title>New taxonomy in bacterial strain CC-CFT640, isolated from vineyard.</title>
        <authorList>
            <person name="Lin S.-Y."/>
            <person name="Tsai C.-F."/>
            <person name="Young C.-C."/>
        </authorList>
    </citation>
    <scope>NUCLEOTIDE SEQUENCE [LARGE SCALE GENOMIC DNA]</scope>
    <source>
        <strain evidence="2 3">CC-CFT640</strain>
    </source>
</reference>
<dbReference type="InterPro" id="IPR003607">
    <property type="entry name" value="HD/PDEase_dom"/>
</dbReference>
<dbReference type="SUPFAM" id="SSF109604">
    <property type="entry name" value="HD-domain/PDEase-like"/>
    <property type="match status" value="1"/>
</dbReference>
<dbReference type="PANTHER" id="PTHR46246">
    <property type="entry name" value="GUANOSINE-3',5'-BIS(DIPHOSPHATE) 3'-PYROPHOSPHOHYDROLASE MESH1"/>
    <property type="match status" value="1"/>
</dbReference>
<dbReference type="InterPro" id="IPR052194">
    <property type="entry name" value="MESH1"/>
</dbReference>
<evidence type="ECO:0000313" key="2">
    <source>
        <dbReference type="EMBL" id="TXL81974.1"/>
    </source>
</evidence>
<dbReference type="RefSeq" id="WP_147845329.1">
    <property type="nucleotide sequence ID" value="NZ_VDUZ01000002.1"/>
</dbReference>
<dbReference type="Gene3D" id="1.10.3210.10">
    <property type="entry name" value="Hypothetical protein af1432"/>
    <property type="match status" value="1"/>
</dbReference>
<evidence type="ECO:0000313" key="3">
    <source>
        <dbReference type="Proteomes" id="UP000321638"/>
    </source>
</evidence>
<name>A0A5C8PV49_9HYPH</name>
<sequence length="181" mass="20001">MDEVLLLTRAFAFAAEKHVHQRRKGANAEPYVNHLAEVAHLLAVAVHGRDANLVAAGLLHDVLEDTQTTRDELAATFNEDIAALVSEVTDDKSLPKQERKRQQVVHAPGKTDRAKMLKLADKTSNLRDLAASPPADWSTERRLDYVRWGRDVVAGLRGVHPWLETQFDDAAATAERALAGK</sequence>
<dbReference type="PANTHER" id="PTHR46246:SF1">
    <property type="entry name" value="GUANOSINE-3',5'-BIS(DIPHOSPHATE) 3'-PYROPHOSPHOHYDROLASE MESH1"/>
    <property type="match status" value="1"/>
</dbReference>
<dbReference type="OrthoDB" id="9802385at2"/>
<dbReference type="Pfam" id="PF13328">
    <property type="entry name" value="HD_4"/>
    <property type="match status" value="1"/>
</dbReference>
<comment type="caution">
    <text evidence="2">The sequence shown here is derived from an EMBL/GenBank/DDBJ whole genome shotgun (WGS) entry which is preliminary data.</text>
</comment>